<dbReference type="Gene3D" id="1.10.287.130">
    <property type="match status" value="1"/>
</dbReference>
<dbReference type="InterPro" id="IPR000014">
    <property type="entry name" value="PAS"/>
</dbReference>
<dbReference type="InterPro" id="IPR005467">
    <property type="entry name" value="His_kinase_dom"/>
</dbReference>
<dbReference type="InterPro" id="IPR013656">
    <property type="entry name" value="PAS_4"/>
</dbReference>
<comment type="catalytic activity">
    <reaction evidence="1">
        <text>ATP + protein L-histidine = ADP + protein N-phospho-L-histidine.</text>
        <dbReference type="EC" id="2.7.13.3"/>
    </reaction>
</comment>
<dbReference type="PROSITE" id="PS50113">
    <property type="entry name" value="PAC"/>
    <property type="match status" value="3"/>
</dbReference>
<dbReference type="CDD" id="cd00075">
    <property type="entry name" value="HATPase"/>
    <property type="match status" value="1"/>
</dbReference>
<dbReference type="InterPro" id="IPR036890">
    <property type="entry name" value="HATPase_C_sf"/>
</dbReference>
<dbReference type="NCBIfam" id="TIGR00229">
    <property type="entry name" value="sensory_box"/>
    <property type="match status" value="3"/>
</dbReference>
<dbReference type="EC" id="2.7.13.3" evidence="2"/>
<feature type="domain" description="PAC" evidence="8">
    <location>
        <begin position="95"/>
        <end position="146"/>
    </location>
</feature>
<dbReference type="SMART" id="SM00091">
    <property type="entry name" value="PAS"/>
    <property type="match status" value="2"/>
</dbReference>
<dbReference type="Gene3D" id="3.30.565.10">
    <property type="entry name" value="Histidine kinase-like ATPase, C-terminal domain"/>
    <property type="match status" value="1"/>
</dbReference>
<evidence type="ECO:0000313" key="10">
    <source>
        <dbReference type="Proteomes" id="UP001597119"/>
    </source>
</evidence>
<protein>
    <recommendedName>
        <fullName evidence="2">histidine kinase</fullName>
        <ecNumber evidence="2">2.7.13.3</ecNumber>
    </recommendedName>
</protein>
<dbReference type="InterPro" id="IPR013655">
    <property type="entry name" value="PAS_fold_3"/>
</dbReference>
<evidence type="ECO:0000256" key="1">
    <source>
        <dbReference type="ARBA" id="ARBA00000085"/>
    </source>
</evidence>
<feature type="domain" description="Histidine kinase" evidence="6">
    <location>
        <begin position="410"/>
        <end position="614"/>
    </location>
</feature>
<dbReference type="Pfam" id="PF02518">
    <property type="entry name" value="HATPase_c"/>
    <property type="match status" value="1"/>
</dbReference>
<evidence type="ECO:0000259" key="7">
    <source>
        <dbReference type="PROSITE" id="PS50112"/>
    </source>
</evidence>
<dbReference type="Pfam" id="PF08448">
    <property type="entry name" value="PAS_4"/>
    <property type="match status" value="1"/>
</dbReference>
<name>A0ABD6C9Z6_9EURY</name>
<dbReference type="PANTHER" id="PTHR43304">
    <property type="entry name" value="PHYTOCHROME-LIKE PROTEIN CPH1"/>
    <property type="match status" value="1"/>
</dbReference>
<keyword evidence="5" id="KW-0418">Kinase</keyword>
<evidence type="ECO:0000256" key="2">
    <source>
        <dbReference type="ARBA" id="ARBA00012438"/>
    </source>
</evidence>
<feature type="domain" description="PAC" evidence="8">
    <location>
        <begin position="346"/>
        <end position="399"/>
    </location>
</feature>
<organism evidence="9 10">
    <name type="scientific">Halorientalis brevis</name>
    <dbReference type="NCBI Taxonomy" id="1126241"/>
    <lineage>
        <taxon>Archaea</taxon>
        <taxon>Methanobacteriati</taxon>
        <taxon>Methanobacteriota</taxon>
        <taxon>Stenosarchaea group</taxon>
        <taxon>Halobacteria</taxon>
        <taxon>Halobacteriales</taxon>
        <taxon>Haloarculaceae</taxon>
        <taxon>Halorientalis</taxon>
    </lineage>
</organism>
<evidence type="ECO:0000259" key="6">
    <source>
        <dbReference type="PROSITE" id="PS50109"/>
    </source>
</evidence>
<keyword evidence="10" id="KW-1185">Reference proteome</keyword>
<sequence length="617" mass="68950">MDESPASVDEERHSDGFGDSRAQLWAATEELADAGGWELDVRTQTLRWTDGTRRIHEVGAEYEPTLESALSYYHPDERPRMAAAVEAAIEDEAPFDETVRLVTDTDDVRWVRVRGEPVTEDGETVRVYGALRDVTELKQRERTLRTNAAKLEALTAAFPDLAFLFNGAGRCLEVYANEDNESLLTRSPAAIRGETVTDMLPAEPAQKIVSAIERALETEATQAIEYRLDVRAGTRWFEGRIAPLTEPTEEGEGVVMVTRDVTDRHETEARLRERKAHLRNAQAVADVGSWIRDVPDDEIWWSDEVYNIFGRSRADGSVDHEEFMSFVHPADREQMADAWNAALEGDTFDVEHRIVVDGETKWVREKAEMEFDADGQPQQAIGVVQDVTERKAYEQQLEAQNEQLAVLNRIMRHDLRNKMSVILGYAEELDERFDGEPSSLATRLRTGAEELLAISEEVHDLRDLFENDATLRALELSSLVDDAVEAVRREHRAASYVTAVPDGLRVQAVPALQVALTNLVENAIVHNDSEQPRVAVAAEEADETVTVTVTDNGPGIPETEYEHLTGTRERTQLDHTSGLGLWAVRWIVSNCDGAVQFETAGDGTTVRLRLHRAASSA</sequence>
<keyword evidence="3" id="KW-0597">Phosphoprotein</keyword>
<accession>A0ABD6C9Z6</accession>
<keyword evidence="4" id="KW-0808">Transferase</keyword>
<dbReference type="InterPro" id="IPR000700">
    <property type="entry name" value="PAS-assoc_C"/>
</dbReference>
<comment type="caution">
    <text evidence="9">The sequence shown here is derived from an EMBL/GenBank/DDBJ whole genome shotgun (WGS) entry which is preliminary data.</text>
</comment>
<gene>
    <name evidence="9" type="ORF">ACFR9U_06025</name>
</gene>
<dbReference type="Pfam" id="PF08447">
    <property type="entry name" value="PAS_3"/>
    <property type="match status" value="2"/>
</dbReference>
<dbReference type="PROSITE" id="PS50112">
    <property type="entry name" value="PAS"/>
    <property type="match status" value="1"/>
</dbReference>
<dbReference type="InterPro" id="IPR036097">
    <property type="entry name" value="HisK_dim/P_sf"/>
</dbReference>
<dbReference type="InterPro" id="IPR004358">
    <property type="entry name" value="Sig_transdc_His_kin-like_C"/>
</dbReference>
<dbReference type="SUPFAM" id="SSF55785">
    <property type="entry name" value="PYP-like sensor domain (PAS domain)"/>
    <property type="match status" value="3"/>
</dbReference>
<dbReference type="InterPro" id="IPR003594">
    <property type="entry name" value="HATPase_dom"/>
</dbReference>
<dbReference type="CDD" id="cd00082">
    <property type="entry name" value="HisKA"/>
    <property type="match status" value="1"/>
</dbReference>
<dbReference type="Proteomes" id="UP001597119">
    <property type="component" value="Unassembled WGS sequence"/>
</dbReference>
<dbReference type="PRINTS" id="PR00344">
    <property type="entry name" value="BCTRLSENSOR"/>
</dbReference>
<dbReference type="InterPro" id="IPR035965">
    <property type="entry name" value="PAS-like_dom_sf"/>
</dbReference>
<evidence type="ECO:0000256" key="3">
    <source>
        <dbReference type="ARBA" id="ARBA00022553"/>
    </source>
</evidence>
<dbReference type="InterPro" id="IPR052162">
    <property type="entry name" value="Sensor_kinase/Photoreceptor"/>
</dbReference>
<dbReference type="EMBL" id="JBHUDJ010000002">
    <property type="protein sequence ID" value="MFD1586531.1"/>
    <property type="molecule type" value="Genomic_DNA"/>
</dbReference>
<dbReference type="RefSeq" id="WP_247379518.1">
    <property type="nucleotide sequence ID" value="NZ_JALLGV010000007.1"/>
</dbReference>
<feature type="domain" description="PAC" evidence="8">
    <location>
        <begin position="222"/>
        <end position="273"/>
    </location>
</feature>
<dbReference type="SUPFAM" id="SSF47384">
    <property type="entry name" value="Homodimeric domain of signal transducing histidine kinase"/>
    <property type="match status" value="1"/>
</dbReference>
<dbReference type="GO" id="GO:0004673">
    <property type="term" value="F:protein histidine kinase activity"/>
    <property type="evidence" value="ECO:0007669"/>
    <property type="project" value="UniProtKB-EC"/>
</dbReference>
<dbReference type="SMART" id="SM00086">
    <property type="entry name" value="PAC"/>
    <property type="match status" value="3"/>
</dbReference>
<evidence type="ECO:0000256" key="5">
    <source>
        <dbReference type="ARBA" id="ARBA00022777"/>
    </source>
</evidence>
<dbReference type="Gene3D" id="2.10.70.100">
    <property type="match status" value="2"/>
</dbReference>
<dbReference type="SMART" id="SM00387">
    <property type="entry name" value="HATPase_c"/>
    <property type="match status" value="1"/>
</dbReference>
<proteinExistence type="predicted"/>
<dbReference type="InterPro" id="IPR003661">
    <property type="entry name" value="HisK_dim/P_dom"/>
</dbReference>
<evidence type="ECO:0000259" key="8">
    <source>
        <dbReference type="PROSITE" id="PS50113"/>
    </source>
</evidence>
<reference evidence="9 10" key="1">
    <citation type="journal article" date="2019" name="Int. J. Syst. Evol. Microbiol.">
        <title>The Global Catalogue of Microorganisms (GCM) 10K type strain sequencing project: providing services to taxonomists for standard genome sequencing and annotation.</title>
        <authorList>
            <consortium name="The Broad Institute Genomics Platform"/>
            <consortium name="The Broad Institute Genome Sequencing Center for Infectious Disease"/>
            <person name="Wu L."/>
            <person name="Ma J."/>
        </authorList>
    </citation>
    <scope>NUCLEOTIDE SEQUENCE [LARGE SCALE GENOMIC DNA]</scope>
    <source>
        <strain evidence="9 10">CGMCC 1.12125</strain>
    </source>
</reference>
<dbReference type="PANTHER" id="PTHR43304:SF1">
    <property type="entry name" value="PAC DOMAIN-CONTAINING PROTEIN"/>
    <property type="match status" value="1"/>
</dbReference>
<feature type="domain" description="PAS" evidence="7">
    <location>
        <begin position="274"/>
        <end position="346"/>
    </location>
</feature>
<dbReference type="CDD" id="cd00130">
    <property type="entry name" value="PAS"/>
    <property type="match status" value="3"/>
</dbReference>
<dbReference type="PROSITE" id="PS50109">
    <property type="entry name" value="HIS_KIN"/>
    <property type="match status" value="1"/>
</dbReference>
<dbReference type="Gene3D" id="3.30.450.20">
    <property type="entry name" value="PAS domain"/>
    <property type="match status" value="3"/>
</dbReference>
<evidence type="ECO:0000256" key="4">
    <source>
        <dbReference type="ARBA" id="ARBA00022679"/>
    </source>
</evidence>
<dbReference type="InterPro" id="IPR001610">
    <property type="entry name" value="PAC"/>
</dbReference>
<dbReference type="SUPFAM" id="SSF55874">
    <property type="entry name" value="ATPase domain of HSP90 chaperone/DNA topoisomerase II/histidine kinase"/>
    <property type="match status" value="1"/>
</dbReference>
<evidence type="ECO:0000313" key="9">
    <source>
        <dbReference type="EMBL" id="MFD1586531.1"/>
    </source>
</evidence>
<dbReference type="AlphaFoldDB" id="A0ABD6C9Z6"/>